<organism evidence="1 2">
    <name type="scientific">Candidatus Accumulibacter adjunctus</name>
    <dbReference type="NCBI Taxonomy" id="1454001"/>
    <lineage>
        <taxon>Bacteria</taxon>
        <taxon>Pseudomonadati</taxon>
        <taxon>Pseudomonadota</taxon>
        <taxon>Betaproteobacteria</taxon>
        <taxon>Candidatus Accumulibacter</taxon>
    </lineage>
</organism>
<gene>
    <name evidence="1" type="ORF">AW08_01650</name>
</gene>
<proteinExistence type="predicted"/>
<comment type="caution">
    <text evidence="1">The sequence shown here is derived from an EMBL/GenBank/DDBJ whole genome shotgun (WGS) entry which is preliminary data.</text>
</comment>
<dbReference type="EMBL" id="JFAX01000008">
    <property type="protein sequence ID" value="EXI67709.1"/>
    <property type="molecule type" value="Genomic_DNA"/>
</dbReference>
<accession>A0A011PN10</accession>
<keyword evidence="2" id="KW-1185">Reference proteome</keyword>
<dbReference type="AlphaFoldDB" id="A0A011PN10"/>
<protein>
    <submittedName>
        <fullName evidence="1">Uncharacterized protein</fullName>
    </submittedName>
</protein>
<sequence length="157" mass="17074">MVEGLAEQEAHQGLAQVIGEPETFQCCQYVELNLQRQWQPQFEILDRFAEKPGGDRSFGRNRPCRAEASSGGRCLIERATTSFRHFSLLLTLPGLQLPESGTAIDVLEQQPAQDIGATQALAGAQAFKGQSQSLGKPKLDHGVIGAKNREVGWQDGG</sequence>
<reference evidence="1" key="1">
    <citation type="submission" date="2014-02" db="EMBL/GenBank/DDBJ databases">
        <title>Expanding our view of genomic diversity in Candidatus Accumulibacter clades.</title>
        <authorList>
            <person name="Skennerton C.T."/>
            <person name="Barr J.J."/>
            <person name="Slater F.R."/>
            <person name="Bond P.L."/>
            <person name="Tyson G.W."/>
        </authorList>
    </citation>
    <scope>NUCLEOTIDE SEQUENCE [LARGE SCALE GENOMIC DNA]</scope>
</reference>
<evidence type="ECO:0000313" key="2">
    <source>
        <dbReference type="Proteomes" id="UP000020218"/>
    </source>
</evidence>
<dbReference type="Proteomes" id="UP000020218">
    <property type="component" value="Unassembled WGS sequence"/>
</dbReference>
<name>A0A011PN10_9PROT</name>
<evidence type="ECO:0000313" key="1">
    <source>
        <dbReference type="EMBL" id="EXI67709.1"/>
    </source>
</evidence>